<protein>
    <submittedName>
        <fullName evidence="2">Uncharacterized protein</fullName>
    </submittedName>
</protein>
<feature type="transmembrane region" description="Helical" evidence="1">
    <location>
        <begin position="145"/>
        <end position="167"/>
    </location>
</feature>
<gene>
    <name evidence="2" type="ORF">EV664_10110</name>
</gene>
<dbReference type="AlphaFoldDB" id="A0A4R6FX14"/>
<accession>A0A4R6FX14</accession>
<organism evidence="2 3">
    <name type="scientific">Stakelama pacifica</name>
    <dbReference type="NCBI Taxonomy" id="517720"/>
    <lineage>
        <taxon>Bacteria</taxon>
        <taxon>Pseudomonadati</taxon>
        <taxon>Pseudomonadota</taxon>
        <taxon>Alphaproteobacteria</taxon>
        <taxon>Sphingomonadales</taxon>
        <taxon>Sphingomonadaceae</taxon>
        <taxon>Stakelama</taxon>
    </lineage>
</organism>
<evidence type="ECO:0000313" key="2">
    <source>
        <dbReference type="EMBL" id="TDN86441.1"/>
    </source>
</evidence>
<keyword evidence="3" id="KW-1185">Reference proteome</keyword>
<keyword evidence="1" id="KW-1133">Transmembrane helix</keyword>
<dbReference type="Proteomes" id="UP000295493">
    <property type="component" value="Unassembled WGS sequence"/>
</dbReference>
<keyword evidence="1" id="KW-0812">Transmembrane</keyword>
<proteinExistence type="predicted"/>
<sequence>MKLLLSRALMTLACRCLGEGRREWAQAMLAEFDAAVDDGRPLTFAAGCLAGALCQMPVRDEGRFILTSYALALMIMVPIAAVEISSAALGIPHLLGGQANIGATYAQKLLMGEAIRAAGPSLALLLLLSGIVQMRLAWLTLERDWVRAAATGTAVLAAITTMILVLGCLFLDIGQAVTLGGALGIELALIAGLRSWHADLNLPPY</sequence>
<keyword evidence="1" id="KW-0472">Membrane</keyword>
<feature type="transmembrane region" description="Helical" evidence="1">
    <location>
        <begin position="115"/>
        <end position="138"/>
    </location>
</feature>
<evidence type="ECO:0000256" key="1">
    <source>
        <dbReference type="SAM" id="Phobius"/>
    </source>
</evidence>
<reference evidence="2 3" key="1">
    <citation type="submission" date="2019-03" db="EMBL/GenBank/DDBJ databases">
        <title>Genomic Encyclopedia of Type Strains, Phase IV (KMG-IV): sequencing the most valuable type-strain genomes for metagenomic binning, comparative biology and taxonomic classification.</title>
        <authorList>
            <person name="Goeker M."/>
        </authorList>
    </citation>
    <scope>NUCLEOTIDE SEQUENCE [LARGE SCALE GENOMIC DNA]</scope>
    <source>
        <strain evidence="2 3">DSM 25059</strain>
    </source>
</reference>
<evidence type="ECO:0000313" key="3">
    <source>
        <dbReference type="Proteomes" id="UP000295493"/>
    </source>
</evidence>
<feature type="transmembrane region" description="Helical" evidence="1">
    <location>
        <begin position="70"/>
        <end position="95"/>
    </location>
</feature>
<comment type="caution">
    <text evidence="2">The sequence shown here is derived from an EMBL/GenBank/DDBJ whole genome shotgun (WGS) entry which is preliminary data.</text>
</comment>
<name>A0A4R6FX14_9SPHN</name>
<dbReference type="OrthoDB" id="7561456at2"/>
<dbReference type="EMBL" id="SNWD01000001">
    <property type="protein sequence ID" value="TDN86441.1"/>
    <property type="molecule type" value="Genomic_DNA"/>
</dbReference>
<feature type="transmembrane region" description="Helical" evidence="1">
    <location>
        <begin position="173"/>
        <end position="193"/>
    </location>
</feature>
<dbReference type="RefSeq" id="WP_133493673.1">
    <property type="nucleotide sequence ID" value="NZ_BMLU01000001.1"/>
</dbReference>